<sequence length="291" mass="32215">MSESDILLEGLVVNLAAAVEETVNWQFTPGYHEDEDAEPHMAIRMSLEKPNAETTEYITGDNMPIDKEEQAELDQALFLSNLPPDICDEQLAELHQSRVNGAKSVQDLLKDLVNIARRLLEHDEPDAVSNFIRLMHQQVGLAPDGRKALMIQLLLWVVGRVAPDGSDLKASLVQVLSDIESETKVGELHSSAVQLVEHFQQSGDWTAIDNAVQLMEEVVKLTPDGHTEKVERFGNLGNALQRRFGGLGDIENAIHVYQQAVDLTPDGHALKAALLNNLGGAFSHRFEHPDR</sequence>
<dbReference type="EMBL" id="ML179375">
    <property type="protein sequence ID" value="THU89247.1"/>
    <property type="molecule type" value="Genomic_DNA"/>
</dbReference>
<accession>A0A4S8LJC8</accession>
<evidence type="ECO:0000313" key="2">
    <source>
        <dbReference type="Proteomes" id="UP000297245"/>
    </source>
</evidence>
<dbReference type="InterPro" id="IPR011990">
    <property type="entry name" value="TPR-like_helical_dom_sf"/>
</dbReference>
<proteinExistence type="predicted"/>
<evidence type="ECO:0008006" key="3">
    <source>
        <dbReference type="Google" id="ProtNLM"/>
    </source>
</evidence>
<protein>
    <recommendedName>
        <fullName evidence="3">TPR-like protein</fullName>
    </recommendedName>
</protein>
<name>A0A4S8LJC8_DENBC</name>
<dbReference type="Proteomes" id="UP000297245">
    <property type="component" value="Unassembled WGS sequence"/>
</dbReference>
<evidence type="ECO:0000313" key="1">
    <source>
        <dbReference type="EMBL" id="THU89247.1"/>
    </source>
</evidence>
<dbReference type="OrthoDB" id="3259646at2759"/>
<keyword evidence="2" id="KW-1185">Reference proteome</keyword>
<dbReference type="AlphaFoldDB" id="A0A4S8LJC8"/>
<reference evidence="1 2" key="1">
    <citation type="journal article" date="2019" name="Nat. Ecol. Evol.">
        <title>Megaphylogeny resolves global patterns of mushroom evolution.</title>
        <authorList>
            <person name="Varga T."/>
            <person name="Krizsan K."/>
            <person name="Foldi C."/>
            <person name="Dima B."/>
            <person name="Sanchez-Garcia M."/>
            <person name="Sanchez-Ramirez S."/>
            <person name="Szollosi G.J."/>
            <person name="Szarkandi J.G."/>
            <person name="Papp V."/>
            <person name="Albert L."/>
            <person name="Andreopoulos W."/>
            <person name="Angelini C."/>
            <person name="Antonin V."/>
            <person name="Barry K.W."/>
            <person name="Bougher N.L."/>
            <person name="Buchanan P."/>
            <person name="Buyck B."/>
            <person name="Bense V."/>
            <person name="Catcheside P."/>
            <person name="Chovatia M."/>
            <person name="Cooper J."/>
            <person name="Damon W."/>
            <person name="Desjardin D."/>
            <person name="Finy P."/>
            <person name="Geml J."/>
            <person name="Haridas S."/>
            <person name="Hughes K."/>
            <person name="Justo A."/>
            <person name="Karasinski D."/>
            <person name="Kautmanova I."/>
            <person name="Kiss B."/>
            <person name="Kocsube S."/>
            <person name="Kotiranta H."/>
            <person name="LaButti K.M."/>
            <person name="Lechner B.E."/>
            <person name="Liimatainen K."/>
            <person name="Lipzen A."/>
            <person name="Lukacs Z."/>
            <person name="Mihaltcheva S."/>
            <person name="Morgado L.N."/>
            <person name="Niskanen T."/>
            <person name="Noordeloos M.E."/>
            <person name="Ohm R.A."/>
            <person name="Ortiz-Santana B."/>
            <person name="Ovrebo C."/>
            <person name="Racz N."/>
            <person name="Riley R."/>
            <person name="Savchenko A."/>
            <person name="Shiryaev A."/>
            <person name="Soop K."/>
            <person name="Spirin V."/>
            <person name="Szebenyi C."/>
            <person name="Tomsovsky M."/>
            <person name="Tulloss R.E."/>
            <person name="Uehling J."/>
            <person name="Grigoriev I.V."/>
            <person name="Vagvolgyi C."/>
            <person name="Papp T."/>
            <person name="Martin F.M."/>
            <person name="Miettinen O."/>
            <person name="Hibbett D.S."/>
            <person name="Nagy L.G."/>
        </authorList>
    </citation>
    <scope>NUCLEOTIDE SEQUENCE [LARGE SCALE GENOMIC DNA]</scope>
    <source>
        <strain evidence="1 2">CBS 962.96</strain>
    </source>
</reference>
<organism evidence="1 2">
    <name type="scientific">Dendrothele bispora (strain CBS 962.96)</name>
    <dbReference type="NCBI Taxonomy" id="1314807"/>
    <lineage>
        <taxon>Eukaryota</taxon>
        <taxon>Fungi</taxon>
        <taxon>Dikarya</taxon>
        <taxon>Basidiomycota</taxon>
        <taxon>Agaricomycotina</taxon>
        <taxon>Agaricomycetes</taxon>
        <taxon>Agaricomycetidae</taxon>
        <taxon>Agaricales</taxon>
        <taxon>Agaricales incertae sedis</taxon>
        <taxon>Dendrothele</taxon>
    </lineage>
</organism>
<gene>
    <name evidence="1" type="ORF">K435DRAFT_802873</name>
</gene>
<dbReference type="Gene3D" id="1.25.40.10">
    <property type="entry name" value="Tetratricopeptide repeat domain"/>
    <property type="match status" value="1"/>
</dbReference>